<dbReference type="GO" id="GO:0046872">
    <property type="term" value="F:metal ion binding"/>
    <property type="evidence" value="ECO:0007669"/>
    <property type="project" value="UniProtKB-KW"/>
</dbReference>
<dbReference type="SUPFAM" id="SSF48350">
    <property type="entry name" value="GTPase activation domain, GAP"/>
    <property type="match status" value="1"/>
</dbReference>
<dbReference type="InterPro" id="IPR036259">
    <property type="entry name" value="MFS_trans_sf"/>
</dbReference>
<feature type="region of interest" description="Disordered" evidence="7">
    <location>
        <begin position="581"/>
        <end position="601"/>
    </location>
</feature>
<feature type="compositionally biased region" description="Basic and acidic residues" evidence="7">
    <location>
        <begin position="1211"/>
        <end position="1222"/>
    </location>
</feature>
<evidence type="ECO:0000259" key="10">
    <source>
        <dbReference type="PROSITE" id="PS50238"/>
    </source>
</evidence>
<evidence type="ECO:0000256" key="6">
    <source>
        <dbReference type="PROSITE-ProRule" id="PRU00125"/>
    </source>
</evidence>
<name>A0A1V6YVU3_PENNA</name>
<dbReference type="PROSITE" id="PS00478">
    <property type="entry name" value="LIM_DOMAIN_1"/>
    <property type="match status" value="2"/>
</dbReference>
<dbReference type="OMA" id="WQMQSSV"/>
<keyword evidence="6" id="KW-0440">LIM domain</keyword>
<evidence type="ECO:0000256" key="4">
    <source>
        <dbReference type="ARBA" id="ARBA00022833"/>
    </source>
</evidence>
<dbReference type="GO" id="GO:0005634">
    <property type="term" value="C:nucleus"/>
    <property type="evidence" value="ECO:0007669"/>
    <property type="project" value="UniProtKB-SubCell"/>
</dbReference>
<evidence type="ECO:0000256" key="2">
    <source>
        <dbReference type="ARBA" id="ARBA00022723"/>
    </source>
</evidence>
<feature type="region of interest" description="Disordered" evidence="7">
    <location>
        <begin position="1081"/>
        <end position="1228"/>
    </location>
</feature>
<dbReference type="InterPro" id="IPR000198">
    <property type="entry name" value="RhoGAP_dom"/>
</dbReference>
<dbReference type="GO" id="GO:0007165">
    <property type="term" value="P:signal transduction"/>
    <property type="evidence" value="ECO:0007669"/>
    <property type="project" value="InterPro"/>
</dbReference>
<dbReference type="GO" id="GO:0005737">
    <property type="term" value="C:cytoplasm"/>
    <property type="evidence" value="ECO:0007669"/>
    <property type="project" value="TreeGrafter"/>
</dbReference>
<dbReference type="GO" id="GO:0030036">
    <property type="term" value="P:actin cytoskeleton organization"/>
    <property type="evidence" value="ECO:0007669"/>
    <property type="project" value="TreeGrafter"/>
</dbReference>
<feature type="compositionally biased region" description="Polar residues" evidence="7">
    <location>
        <begin position="93"/>
        <end position="105"/>
    </location>
</feature>
<dbReference type="GO" id="GO:0030695">
    <property type="term" value="F:GTPase regulator activity"/>
    <property type="evidence" value="ECO:0007669"/>
    <property type="project" value="UniProtKB-ARBA"/>
</dbReference>
<evidence type="ECO:0000313" key="12">
    <source>
        <dbReference type="Proteomes" id="UP000191691"/>
    </source>
</evidence>
<accession>A0A1V6YVU3</accession>
<feature type="transmembrane region" description="Helical" evidence="8">
    <location>
        <begin position="1361"/>
        <end position="1382"/>
    </location>
</feature>
<dbReference type="EMBL" id="MOOB01000009">
    <property type="protein sequence ID" value="OQE91437.1"/>
    <property type="molecule type" value="Genomic_DNA"/>
</dbReference>
<comment type="subcellular location">
    <subcellularLocation>
        <location evidence="1">Nucleus</location>
    </subcellularLocation>
</comment>
<evidence type="ECO:0008006" key="13">
    <source>
        <dbReference type="Google" id="ProtNLM"/>
    </source>
</evidence>
<dbReference type="PROSITE" id="PS50238">
    <property type="entry name" value="RHOGAP"/>
    <property type="match status" value="1"/>
</dbReference>
<dbReference type="FunFam" id="2.10.110.10:FF:000058">
    <property type="entry name" value="Rho GTPase activator Lrg11"/>
    <property type="match status" value="1"/>
</dbReference>
<dbReference type="Proteomes" id="UP000191691">
    <property type="component" value="Unassembled WGS sequence"/>
</dbReference>
<organism evidence="11 12">
    <name type="scientific">Penicillium nalgiovense</name>
    <dbReference type="NCBI Taxonomy" id="60175"/>
    <lineage>
        <taxon>Eukaryota</taxon>
        <taxon>Fungi</taxon>
        <taxon>Dikarya</taxon>
        <taxon>Ascomycota</taxon>
        <taxon>Pezizomycotina</taxon>
        <taxon>Eurotiomycetes</taxon>
        <taxon>Eurotiomycetidae</taxon>
        <taxon>Eurotiales</taxon>
        <taxon>Aspergillaceae</taxon>
        <taxon>Penicillium</taxon>
    </lineage>
</organism>
<reference evidence="12" key="1">
    <citation type="journal article" date="2017" name="Nat. Microbiol.">
        <title>Global analysis of biosynthetic gene clusters reveals vast potential of secondary metabolite production in Penicillium species.</title>
        <authorList>
            <person name="Nielsen J.C."/>
            <person name="Grijseels S."/>
            <person name="Prigent S."/>
            <person name="Ji B."/>
            <person name="Dainat J."/>
            <person name="Nielsen K.F."/>
            <person name="Frisvad J.C."/>
            <person name="Workman M."/>
            <person name="Nielsen J."/>
        </authorList>
    </citation>
    <scope>NUCLEOTIDE SEQUENCE [LARGE SCALE GENOMIC DNA]</scope>
    <source>
        <strain evidence="12">IBT 13039</strain>
    </source>
</reference>
<dbReference type="CDD" id="cd09392">
    <property type="entry name" value="LIM2_Lrg1p_like"/>
    <property type="match status" value="1"/>
</dbReference>
<evidence type="ECO:0000256" key="7">
    <source>
        <dbReference type="SAM" id="MobiDB-lite"/>
    </source>
</evidence>
<dbReference type="Gene3D" id="1.10.555.10">
    <property type="entry name" value="Rho GTPase activation protein"/>
    <property type="match status" value="1"/>
</dbReference>
<dbReference type="PANTHER" id="PTHR24215:SF10">
    <property type="entry name" value="RHO-GTPASE-ACTIVATING PROTEIN LRG1"/>
    <property type="match status" value="1"/>
</dbReference>
<dbReference type="FunFam" id="2.10.110.10:FF:000112">
    <property type="entry name" value="Rho GTPase activator (Lrg11)"/>
    <property type="match status" value="1"/>
</dbReference>
<dbReference type="PROSITE" id="PS50023">
    <property type="entry name" value="LIM_DOMAIN_2"/>
    <property type="match status" value="2"/>
</dbReference>
<evidence type="ECO:0000313" key="11">
    <source>
        <dbReference type="EMBL" id="OQE91437.1"/>
    </source>
</evidence>
<dbReference type="SMART" id="SM00324">
    <property type="entry name" value="RhoGAP"/>
    <property type="match status" value="1"/>
</dbReference>
<dbReference type="FunFam" id="1.10.555.10:FF:000033">
    <property type="entry name" value="Rho GTPase activator (Lrg11)"/>
    <property type="match status" value="1"/>
</dbReference>
<evidence type="ECO:0000259" key="9">
    <source>
        <dbReference type="PROSITE" id="PS50023"/>
    </source>
</evidence>
<dbReference type="STRING" id="60175.A0A1V6YVU3"/>
<keyword evidence="12" id="KW-1185">Reference proteome</keyword>
<keyword evidence="5" id="KW-0539">Nucleus</keyword>
<feature type="domain" description="Rho-GAP" evidence="10">
    <location>
        <begin position="840"/>
        <end position="1042"/>
    </location>
</feature>
<dbReference type="CDD" id="cd04397">
    <property type="entry name" value="RhoGAP_fLRG1"/>
    <property type="match status" value="1"/>
</dbReference>
<dbReference type="SMART" id="SM00132">
    <property type="entry name" value="LIM"/>
    <property type="match status" value="3"/>
</dbReference>
<dbReference type="PANTHER" id="PTHR24215">
    <property type="entry name" value="RHO-GTPASE-ACTIVATING PROTEIN LRG1"/>
    <property type="match status" value="1"/>
</dbReference>
<keyword evidence="2 6" id="KW-0479">Metal-binding</keyword>
<feature type="compositionally biased region" description="Basic and acidic residues" evidence="7">
    <location>
        <begin position="79"/>
        <end position="91"/>
    </location>
</feature>
<proteinExistence type="predicted"/>
<keyword evidence="8" id="KW-0472">Membrane</keyword>
<dbReference type="SUPFAM" id="SSF103473">
    <property type="entry name" value="MFS general substrate transporter"/>
    <property type="match status" value="1"/>
</dbReference>
<sequence length="1394" mass="154022">MPPGGLPASLVAGNPSGRPTVDTSGYGASYTKNTPTSPEDSLIPFDSPSTRTGGPSPITPVNQEDGGRTSRGLGPDQAGFRDRSTPRDRSRVNGRQNKSPGGSSRLCQKCGESLTGQFVRALGGTFHLECFKCEDCGEIVASKFFPVDSEDSSCQFPLCETDYFRRLSLLCHECGGALRGSYITALDRKYHIEHFTCSVCPTVFGAQDSYYEHESKVYCHFHYSTQFAQRCHGCHTAILKQFVEIFRNGQNQHWHPECYMIHKFWNVRLSPAGQTWEPPPVDEDASEDERKRIRDEEDIMEEKVFNIWNTLSTFEESSAACISDMLLHVSNGAYIDGVLVAKRFIEHVEILFGAVDQLADYIKSHELKELSYGREAKLLCKKIVAFFALLSKTQETGVRKLGVTQELLSLVTGLAHYLKLLIRIGLQGALKLEREKSAPDGLQNFLDRLRDLESLAGPEDDDTPVDLMAGVEGLADQLSDCCVACKEPIDDECVQWGQNRWHIKPPHLSCKSCEKDLSADLQDALWSGSEEQVYCGACAHRMKLGPTVKCGFTPVSKLQQFVFLLKVALARLLAVLRSGGTLPQTSDDPNLNDYDNKDGHRVTPQVRRANTRQSYGGASRDGFEETSLEQTVGEMRRLRSIRNERTLSTTYKRARASRIIDGPEGRSARPGSSGNDGSDPRGHGFQIVEERDANGETVTDLTFGAQDALTLDDIPRIVAAEQAKEQRPNAYRHAGSKLIGGTEPMPRYNQGHQRGVSSGNLEALMEPTRTKRYFSELTALEYFIVRHVAVLQMEPLVEGYFSMEELLSLIESRKPTIWNIFGRAFKDNKKANKKKGVFGVGLDYLVEKEGTESSHGVGPGALRIPTLVDDSVCAMRQMDMSVEGVFRKNGNIRRLKDTAELIDTKYEQVDLTKETPVQIAALLKKFLREMPDPLLTFKLHRLFVISQKMEDPEKQRRLLHLTCCLLPKAHRDTMEVLFAFLNWTSSFSHVDEESGSKMDIHNLATVITPNILYPNAKNSTVEESFLSIEAVNALIAYNDVFCEIPEDLQSVLGDQNLFRENAEVTTKEILKRYGDIARGSFAQKPENGGETFTITTPNRTNSTPTSARIETDPSQDAAWQMQSSVRHVPGPGGHSHSASTNAQTGLDFGPPPAAYHRDRSTSNGSQPVAGAPDGQPSNVAYRPRPSAGAMGVTGEPRAGDPARQSQTTTPRGEERVHDRPDRSGSIASAYPADVQRPLYMLCTEGVVFVATRWAAFNLGTVYHFTQSVDQIYSKVYGWDPIQCGYIQIATVVEELLGGAFCISINPWYYTSAARNTEAPGTAIPEAGLHASIIGGFFGVTGGMFVYGWTSYTSVHWMAPTVGLAMVEIGTTAVIVSNANYLIDAYSMLRTPSGL</sequence>
<dbReference type="CDD" id="cd09391">
    <property type="entry name" value="LIM1_Lrg1p_like"/>
    <property type="match status" value="1"/>
</dbReference>
<dbReference type="Pfam" id="PF00620">
    <property type="entry name" value="RhoGAP"/>
    <property type="match status" value="1"/>
</dbReference>
<evidence type="ECO:0000256" key="1">
    <source>
        <dbReference type="ARBA" id="ARBA00004123"/>
    </source>
</evidence>
<feature type="compositionally biased region" description="Polar residues" evidence="7">
    <location>
        <begin position="30"/>
        <end position="39"/>
    </location>
</feature>
<feature type="region of interest" description="Disordered" evidence="7">
    <location>
        <begin position="723"/>
        <end position="748"/>
    </location>
</feature>
<keyword evidence="8" id="KW-1133">Transmembrane helix</keyword>
<dbReference type="SUPFAM" id="SSF57716">
    <property type="entry name" value="Glucocorticoid receptor-like (DNA-binding domain)"/>
    <property type="match status" value="3"/>
</dbReference>
<dbReference type="InterPro" id="IPR001781">
    <property type="entry name" value="Znf_LIM"/>
</dbReference>
<gene>
    <name evidence="11" type="ORF">PENNAL_c0009G06616</name>
</gene>
<keyword evidence="3" id="KW-0677">Repeat</keyword>
<dbReference type="Gene3D" id="2.10.110.10">
    <property type="entry name" value="Cysteine Rich Protein"/>
    <property type="match status" value="4"/>
</dbReference>
<evidence type="ECO:0000256" key="8">
    <source>
        <dbReference type="SAM" id="Phobius"/>
    </source>
</evidence>
<protein>
    <recommendedName>
        <fullName evidence="13">Rho-type GTPase-activating protein 1</fullName>
    </recommendedName>
</protein>
<feature type="domain" description="LIM zinc-binding" evidence="9">
    <location>
        <begin position="169"/>
        <end position="229"/>
    </location>
</feature>
<comment type="caution">
    <text evidence="11">The sequence shown here is derived from an EMBL/GenBank/DDBJ whole genome shotgun (WGS) entry which is preliminary data.</text>
</comment>
<feature type="region of interest" description="Disordered" evidence="7">
    <location>
        <begin position="1"/>
        <end position="105"/>
    </location>
</feature>
<feature type="compositionally biased region" description="Low complexity" evidence="7">
    <location>
        <begin position="1091"/>
        <end position="1106"/>
    </location>
</feature>
<feature type="region of interest" description="Disordered" evidence="7">
    <location>
        <begin position="657"/>
        <end position="684"/>
    </location>
</feature>
<dbReference type="Pfam" id="PF00412">
    <property type="entry name" value="LIM"/>
    <property type="match status" value="2"/>
</dbReference>
<dbReference type="InterPro" id="IPR008936">
    <property type="entry name" value="Rho_GTPase_activation_prot"/>
</dbReference>
<evidence type="ECO:0000256" key="3">
    <source>
        <dbReference type="ARBA" id="ARBA00022737"/>
    </source>
</evidence>
<feature type="transmembrane region" description="Helical" evidence="8">
    <location>
        <begin position="1328"/>
        <end position="1349"/>
    </location>
</feature>
<evidence type="ECO:0000256" key="5">
    <source>
        <dbReference type="ARBA" id="ARBA00023242"/>
    </source>
</evidence>
<feature type="domain" description="LIM zinc-binding" evidence="9">
    <location>
        <begin position="105"/>
        <end position="166"/>
    </location>
</feature>
<keyword evidence="4 6" id="KW-0862">Zinc</keyword>
<keyword evidence="8" id="KW-0812">Transmembrane</keyword>